<dbReference type="Proteomes" id="UP001464891">
    <property type="component" value="Unassembled WGS sequence"/>
</dbReference>
<evidence type="ECO:0000313" key="1">
    <source>
        <dbReference type="EMBL" id="MEP0820584.1"/>
    </source>
</evidence>
<name>A0ABV0JFM1_9CYAN</name>
<dbReference type="EMBL" id="JAMPKM010000035">
    <property type="protein sequence ID" value="MEP0820584.1"/>
    <property type="molecule type" value="Genomic_DNA"/>
</dbReference>
<protein>
    <submittedName>
        <fullName evidence="1">Uncharacterized protein</fullName>
    </submittedName>
</protein>
<proteinExistence type="predicted"/>
<comment type="caution">
    <text evidence="1">The sequence shown here is derived from an EMBL/GenBank/DDBJ whole genome shotgun (WGS) entry which is preliminary data.</text>
</comment>
<keyword evidence="2" id="KW-1185">Reference proteome</keyword>
<evidence type="ECO:0000313" key="2">
    <source>
        <dbReference type="Proteomes" id="UP001464891"/>
    </source>
</evidence>
<sequence>MLAKCGAINIWHWAHVDTQECDPWSEPESEWHRKWKELVPSHQTEVTIEKNGQRHRADIEATDGTVIELQHSYISPEEIHEREAFYGDMLWIFDMREVWESGRFEIEEHGYWSKYRWKYPRKHIAFTTFPCFLDFGDACLFQVVDMHIDGSCHGSGDFYEAQSLITEWQRMIGPERCRH</sequence>
<reference evidence="1 2" key="1">
    <citation type="submission" date="2022-04" db="EMBL/GenBank/DDBJ databases">
        <title>Positive selection, recombination, and allopatry shape intraspecific diversity of widespread and dominant cyanobacteria.</title>
        <authorList>
            <person name="Wei J."/>
            <person name="Shu W."/>
            <person name="Hu C."/>
        </authorList>
    </citation>
    <scope>NUCLEOTIDE SEQUENCE [LARGE SCALE GENOMIC DNA]</scope>
    <source>
        <strain evidence="1 2">GB2-A4</strain>
    </source>
</reference>
<organism evidence="1 2">
    <name type="scientific">Trichocoleus desertorum GB2-A4</name>
    <dbReference type="NCBI Taxonomy" id="2933944"/>
    <lineage>
        <taxon>Bacteria</taxon>
        <taxon>Bacillati</taxon>
        <taxon>Cyanobacteriota</taxon>
        <taxon>Cyanophyceae</taxon>
        <taxon>Leptolyngbyales</taxon>
        <taxon>Trichocoleusaceae</taxon>
        <taxon>Trichocoleus</taxon>
    </lineage>
</organism>
<gene>
    <name evidence="1" type="ORF">NC998_26190</name>
</gene>
<accession>A0ABV0JFM1</accession>